<dbReference type="EMBL" id="LFZO01000478">
    <property type="protein sequence ID" value="KXT08191.1"/>
    <property type="molecule type" value="Genomic_DNA"/>
</dbReference>
<dbReference type="GO" id="GO:0030968">
    <property type="term" value="P:endoplasmic reticulum unfolded protein response"/>
    <property type="evidence" value="ECO:0007669"/>
    <property type="project" value="TreeGrafter"/>
</dbReference>
<reference evidence="2 3" key="1">
    <citation type="submission" date="2015-07" db="EMBL/GenBank/DDBJ databases">
        <title>Comparative genomics of the Sigatoka disease complex on banana suggests a link between parallel evolutionary changes in Pseudocercospora fijiensis and Pseudocercospora eumusae and increased virulence on the banana host.</title>
        <authorList>
            <person name="Chang T.-C."/>
            <person name="Salvucci A."/>
            <person name="Crous P.W."/>
            <person name="Stergiopoulos I."/>
        </authorList>
    </citation>
    <scope>NUCLEOTIDE SEQUENCE [LARGE SCALE GENOMIC DNA]</scope>
    <source>
        <strain evidence="2 3">CBS 116634</strain>
    </source>
</reference>
<dbReference type="PANTHER" id="PTHR38406:SF1">
    <property type="entry name" value="TRANSCRIPTIONAL REPRESSOR OPI1"/>
    <property type="match status" value="1"/>
</dbReference>
<feature type="compositionally biased region" description="Polar residues" evidence="1">
    <location>
        <begin position="88"/>
        <end position="103"/>
    </location>
</feature>
<feature type="region of interest" description="Disordered" evidence="1">
    <location>
        <begin position="487"/>
        <end position="511"/>
    </location>
</feature>
<proteinExistence type="predicted"/>
<dbReference type="GO" id="GO:0008654">
    <property type="term" value="P:phospholipid biosynthetic process"/>
    <property type="evidence" value="ECO:0007669"/>
    <property type="project" value="TreeGrafter"/>
</dbReference>
<dbReference type="GO" id="GO:0006357">
    <property type="term" value="P:regulation of transcription by RNA polymerase II"/>
    <property type="evidence" value="ECO:0007669"/>
    <property type="project" value="TreeGrafter"/>
</dbReference>
<accession>A0A139I0C4</accession>
<dbReference type="GO" id="GO:0003714">
    <property type="term" value="F:transcription corepressor activity"/>
    <property type="evidence" value="ECO:0007669"/>
    <property type="project" value="InterPro"/>
</dbReference>
<feature type="compositionally biased region" description="Basic and acidic residues" evidence="1">
    <location>
        <begin position="226"/>
        <end position="261"/>
    </location>
</feature>
<keyword evidence="3" id="KW-1185">Reference proteome</keyword>
<evidence type="ECO:0000313" key="2">
    <source>
        <dbReference type="EMBL" id="KXT08191.1"/>
    </source>
</evidence>
<feature type="region of interest" description="Disordered" evidence="1">
    <location>
        <begin position="358"/>
        <end position="381"/>
    </location>
</feature>
<dbReference type="Proteomes" id="UP000073492">
    <property type="component" value="Unassembled WGS sequence"/>
</dbReference>
<sequence>MEVTQERPPSLASLSPETVEWPSVPRHVPMPQPNDITLPDLKTVLSPDFERMSSPQVSNHPGSPTSVRSLPRIDPGHALRNGVHRGTTDVSMASSVETGSVMSTEDRTARSTSVSMEDPDVRLAAEALSGLGNPSLMHGGRGQSAHISNAIRLSDEPEPLLELIAQAHPWVGGTIKTSLAAYSTTKYYSPRFVRNSAGFVERNVGMPLVNTVNAVGEKTGLDNQVRRYLDARRPGDVEQGRDGKSDAALENGDLTRERQEEQLPPYGSSRPPSYREEASPVGQGRYSHEMKMRVRPANGRSWSSQLFVTTSGLSVALSNASRNSLKLCLRLLQDSALHVQNLMEALSSILREYETTREQQYRNDNASLEKGQRPATPERSADARRLAEHIKRTCDDIWQRLRQVSDAVSTYAGGALPENAREFVRSQLMSLPQRWRVVSDQQYADSETSRNARRMIHFAAEGLDMMSQVSGVLQATLNSAEQWLARVGRSDQDEQMRRAPSTHDRSETEKS</sequence>
<dbReference type="GO" id="GO:0005783">
    <property type="term" value="C:endoplasmic reticulum"/>
    <property type="evidence" value="ECO:0007669"/>
    <property type="project" value="TreeGrafter"/>
</dbReference>
<comment type="caution">
    <text evidence="2">The sequence shown here is derived from an EMBL/GenBank/DDBJ whole genome shotgun (WGS) entry which is preliminary data.</text>
</comment>
<dbReference type="InterPro" id="IPR013927">
    <property type="entry name" value="TF_Opi1_Ccg-8"/>
</dbReference>
<dbReference type="OrthoDB" id="2441642at2759"/>
<dbReference type="Pfam" id="PF08618">
    <property type="entry name" value="Opi1"/>
    <property type="match status" value="1"/>
</dbReference>
<feature type="region of interest" description="Disordered" evidence="1">
    <location>
        <begin position="51"/>
        <end position="117"/>
    </location>
</feature>
<feature type="region of interest" description="Disordered" evidence="1">
    <location>
        <begin position="226"/>
        <end position="286"/>
    </location>
</feature>
<dbReference type="AlphaFoldDB" id="A0A139I0C4"/>
<feature type="region of interest" description="Disordered" evidence="1">
    <location>
        <begin position="1"/>
        <end position="38"/>
    </location>
</feature>
<gene>
    <name evidence="2" type="ORF">AC579_8695</name>
</gene>
<evidence type="ECO:0000313" key="3">
    <source>
        <dbReference type="Proteomes" id="UP000073492"/>
    </source>
</evidence>
<organism evidence="2 3">
    <name type="scientific">Pseudocercospora musae</name>
    <dbReference type="NCBI Taxonomy" id="113226"/>
    <lineage>
        <taxon>Eukaryota</taxon>
        <taxon>Fungi</taxon>
        <taxon>Dikarya</taxon>
        <taxon>Ascomycota</taxon>
        <taxon>Pezizomycotina</taxon>
        <taxon>Dothideomycetes</taxon>
        <taxon>Dothideomycetidae</taxon>
        <taxon>Mycosphaerellales</taxon>
        <taxon>Mycosphaerellaceae</taxon>
        <taxon>Pseudocercospora</taxon>
    </lineage>
</organism>
<name>A0A139I0C4_9PEZI</name>
<dbReference type="PANTHER" id="PTHR38406">
    <property type="entry name" value="TRANSCRIPTIONAL REPRESSOR OPI1"/>
    <property type="match status" value="1"/>
</dbReference>
<evidence type="ECO:0000256" key="1">
    <source>
        <dbReference type="SAM" id="MobiDB-lite"/>
    </source>
</evidence>
<protein>
    <recommendedName>
        <fullName evidence="4">Opi1-domain-containing protein</fullName>
    </recommendedName>
</protein>
<feature type="compositionally biased region" description="Basic and acidic residues" evidence="1">
    <location>
        <begin position="488"/>
        <end position="511"/>
    </location>
</feature>
<feature type="compositionally biased region" description="Polar residues" evidence="1">
    <location>
        <begin position="53"/>
        <end position="68"/>
    </location>
</feature>
<dbReference type="GO" id="GO:0005634">
    <property type="term" value="C:nucleus"/>
    <property type="evidence" value="ECO:0007669"/>
    <property type="project" value="TreeGrafter"/>
</dbReference>
<evidence type="ECO:0008006" key="4">
    <source>
        <dbReference type="Google" id="ProtNLM"/>
    </source>
</evidence>